<dbReference type="Pfam" id="PF01397">
    <property type="entry name" value="Terpene_synth"/>
    <property type="match status" value="1"/>
</dbReference>
<protein>
    <recommendedName>
        <fullName evidence="7">Sesquiterpene synthase</fullName>
    </recommendedName>
</protein>
<dbReference type="PANTHER" id="PTHR31225">
    <property type="entry name" value="OS04G0344100 PROTEIN-RELATED"/>
    <property type="match status" value="1"/>
</dbReference>
<dbReference type="InterPro" id="IPR044814">
    <property type="entry name" value="Terpene_cyclase_plant_C1"/>
</dbReference>
<evidence type="ECO:0000256" key="1">
    <source>
        <dbReference type="ARBA" id="ARBA00001946"/>
    </source>
</evidence>
<comment type="caution">
    <text evidence="5">The sequence shown here is derived from an EMBL/GenBank/DDBJ whole genome shotgun (WGS) entry which is preliminary data.</text>
</comment>
<dbReference type="InterPro" id="IPR008930">
    <property type="entry name" value="Terpenoid_cyclase/PrenylTrfase"/>
</dbReference>
<dbReference type="FunFam" id="1.50.10.130:FF:000001">
    <property type="entry name" value="Isoprene synthase, chloroplastic"/>
    <property type="match status" value="1"/>
</dbReference>
<dbReference type="Gene3D" id="1.50.10.130">
    <property type="entry name" value="Terpene synthase, N-terminal domain"/>
    <property type="match status" value="1"/>
</dbReference>
<evidence type="ECO:0000259" key="3">
    <source>
        <dbReference type="Pfam" id="PF01397"/>
    </source>
</evidence>
<dbReference type="InterPro" id="IPR001906">
    <property type="entry name" value="Terpene_synth_N"/>
</dbReference>
<dbReference type="FunFam" id="1.10.600.10:FF:000007">
    <property type="entry name" value="Isoprene synthase, chloroplastic"/>
    <property type="match status" value="1"/>
</dbReference>
<dbReference type="InterPro" id="IPR034741">
    <property type="entry name" value="Terpene_cyclase-like_1_C"/>
</dbReference>
<dbReference type="GO" id="GO:0016102">
    <property type="term" value="P:diterpenoid biosynthetic process"/>
    <property type="evidence" value="ECO:0007669"/>
    <property type="project" value="InterPro"/>
</dbReference>
<sequence length="559" mass="65278">MYRKAEYIELNMSITQEEVIRPLANFHPSVWGDQFLIYNEEVDQPSDVEEIVKILKQEVKKDLLAALDVPVEHTNLLKLIDAIQRLGIAYYFEDEIEQALQQIYDTYGDNWNAGSPSLWFRLLRQQGFFVSSDIFHKYKDENGCFKESLTNDVQGMLELYEATYMRVQGEAILDEAFAFTSSHLDKIAKDPLQRDSALSSLIQATLKLPLWKSTPRLECLRYIPFYQKQDSHNESLLKLAKLAFNMLQSVHRKELTQICKWWKGLDVPNKYFYARDRIVESYFWILGLYFEPQYASSRIFLTKLFGLLTVIDDTYDAYGVYEELELFTEAIQRWSITCLDMLPNYMKPIYQVLLDVYKEMEEMLAKDGKAHHPSYSRDSVIEMVTCYMTQEKWNKHGYIPTPEEHLPVALISVGANMTIVSSFVGMGDVVTDDSFKWLLTKPHILHCLNVISRLLDDLVSHKEEQERKHVASSVETYMKQNDVKEDDACDYLYKKVEDAWKDINRESLIIKDVPRPLIKCVINMARSTNYMYKDGEGFKNVGEELIHHIKSLLIHPMDI</sequence>
<organism evidence="5 6">
    <name type="scientific">Centaurea solstitialis</name>
    <name type="common">yellow star-thistle</name>
    <dbReference type="NCBI Taxonomy" id="347529"/>
    <lineage>
        <taxon>Eukaryota</taxon>
        <taxon>Viridiplantae</taxon>
        <taxon>Streptophyta</taxon>
        <taxon>Embryophyta</taxon>
        <taxon>Tracheophyta</taxon>
        <taxon>Spermatophyta</taxon>
        <taxon>Magnoliopsida</taxon>
        <taxon>eudicotyledons</taxon>
        <taxon>Gunneridae</taxon>
        <taxon>Pentapetalae</taxon>
        <taxon>asterids</taxon>
        <taxon>campanulids</taxon>
        <taxon>Asterales</taxon>
        <taxon>Asteraceae</taxon>
        <taxon>Carduoideae</taxon>
        <taxon>Cardueae</taxon>
        <taxon>Centaureinae</taxon>
        <taxon>Centaurea</taxon>
    </lineage>
</organism>
<evidence type="ECO:0000313" key="6">
    <source>
        <dbReference type="Proteomes" id="UP001172457"/>
    </source>
</evidence>
<dbReference type="InterPro" id="IPR005630">
    <property type="entry name" value="Terpene_synthase_metal-bd"/>
</dbReference>
<dbReference type="AlphaFoldDB" id="A0AA38U3C9"/>
<evidence type="ECO:0008006" key="7">
    <source>
        <dbReference type="Google" id="ProtNLM"/>
    </source>
</evidence>
<proteinExistence type="predicted"/>
<dbReference type="PANTHER" id="PTHR31225:SF250">
    <property type="entry name" value="(-)-BETA-CARYOPHYLLENE SYNTHASE"/>
    <property type="match status" value="1"/>
</dbReference>
<accession>A0AA38U3C9</accession>
<dbReference type="SFLD" id="SFLDS00005">
    <property type="entry name" value="Isoprenoid_Synthase_Type_I"/>
    <property type="match status" value="1"/>
</dbReference>
<keyword evidence="6" id="KW-1185">Reference proteome</keyword>
<dbReference type="Proteomes" id="UP001172457">
    <property type="component" value="Chromosome 1"/>
</dbReference>
<keyword evidence="2" id="KW-0479">Metal-binding</keyword>
<dbReference type="Pfam" id="PF03936">
    <property type="entry name" value="Terpene_synth_C"/>
    <property type="match status" value="1"/>
</dbReference>
<dbReference type="GO" id="GO:0010333">
    <property type="term" value="F:terpene synthase activity"/>
    <property type="evidence" value="ECO:0007669"/>
    <property type="project" value="InterPro"/>
</dbReference>
<comment type="cofactor">
    <cofactor evidence="1">
        <name>Mg(2+)</name>
        <dbReference type="ChEBI" id="CHEBI:18420"/>
    </cofactor>
</comment>
<evidence type="ECO:0000259" key="4">
    <source>
        <dbReference type="Pfam" id="PF03936"/>
    </source>
</evidence>
<dbReference type="SUPFAM" id="SSF48576">
    <property type="entry name" value="Terpenoid synthases"/>
    <property type="match status" value="1"/>
</dbReference>
<dbReference type="Gene3D" id="1.10.600.10">
    <property type="entry name" value="Farnesyl Diphosphate Synthase"/>
    <property type="match status" value="1"/>
</dbReference>
<feature type="domain" description="Terpene synthase metal-binding" evidence="4">
    <location>
        <begin position="264"/>
        <end position="502"/>
    </location>
</feature>
<name>A0AA38U3C9_9ASTR</name>
<dbReference type="CDD" id="cd00684">
    <property type="entry name" value="Terpene_cyclase_plant_C1"/>
    <property type="match status" value="1"/>
</dbReference>
<dbReference type="SUPFAM" id="SSF48239">
    <property type="entry name" value="Terpenoid cyclases/Protein prenyltransferases"/>
    <property type="match status" value="1"/>
</dbReference>
<reference evidence="5" key="1">
    <citation type="submission" date="2023-03" db="EMBL/GenBank/DDBJ databases">
        <title>Chromosome-scale reference genome and RAD-based genetic map of yellow starthistle (Centaurea solstitialis) reveal putative structural variation and QTLs associated with invader traits.</title>
        <authorList>
            <person name="Reatini B."/>
            <person name="Cang F.A."/>
            <person name="Jiang Q."/>
            <person name="Mckibben M.T.W."/>
            <person name="Barker M.S."/>
            <person name="Rieseberg L.H."/>
            <person name="Dlugosch K.M."/>
        </authorList>
    </citation>
    <scope>NUCLEOTIDE SEQUENCE</scope>
    <source>
        <strain evidence="5">CAN-66</strain>
        <tissue evidence="5">Leaf</tissue>
    </source>
</reference>
<dbReference type="InterPro" id="IPR050148">
    <property type="entry name" value="Terpene_synthase-like"/>
</dbReference>
<dbReference type="GO" id="GO:0000287">
    <property type="term" value="F:magnesium ion binding"/>
    <property type="evidence" value="ECO:0007669"/>
    <property type="project" value="InterPro"/>
</dbReference>
<evidence type="ECO:0000256" key="2">
    <source>
        <dbReference type="ARBA" id="ARBA00022723"/>
    </source>
</evidence>
<feature type="domain" description="Terpene synthase N-terminal" evidence="3">
    <location>
        <begin position="30"/>
        <end position="206"/>
    </location>
</feature>
<evidence type="ECO:0000313" key="5">
    <source>
        <dbReference type="EMBL" id="KAJ9565336.1"/>
    </source>
</evidence>
<gene>
    <name evidence="5" type="ORF">OSB04_001302</name>
</gene>
<dbReference type="EMBL" id="JARYMX010000001">
    <property type="protein sequence ID" value="KAJ9565336.1"/>
    <property type="molecule type" value="Genomic_DNA"/>
</dbReference>
<dbReference type="InterPro" id="IPR036965">
    <property type="entry name" value="Terpene_synth_N_sf"/>
</dbReference>
<dbReference type="InterPro" id="IPR008949">
    <property type="entry name" value="Isoprenoid_synthase_dom_sf"/>
</dbReference>
<dbReference type="SFLD" id="SFLDG01019">
    <property type="entry name" value="Terpene_Cyclase_Like_1_C_Termi"/>
    <property type="match status" value="1"/>
</dbReference>